<feature type="domain" description="Insertion element IS150 protein InsJ-like helix-turn-helix" evidence="1">
    <location>
        <begin position="43"/>
        <end position="94"/>
    </location>
</feature>
<accession>A0ABM9EJQ8</accession>
<reference evidence="2 3" key="1">
    <citation type="submission" date="2022-03" db="EMBL/GenBank/DDBJ databases">
        <authorList>
            <person name="Brunel B."/>
        </authorList>
    </citation>
    <scope>NUCLEOTIDE SEQUENCE [LARGE SCALE GENOMIC DNA]</scope>
    <source>
        <strain evidence="2">STM5069sample</strain>
    </source>
</reference>
<dbReference type="InterPro" id="IPR055247">
    <property type="entry name" value="InsJ-like_HTH"/>
</dbReference>
<gene>
    <name evidence="2" type="ORF">MES5069_760051</name>
</gene>
<dbReference type="Pfam" id="PF13518">
    <property type="entry name" value="HTH_28"/>
    <property type="match status" value="1"/>
</dbReference>
<dbReference type="InterPro" id="IPR009057">
    <property type="entry name" value="Homeodomain-like_sf"/>
</dbReference>
<dbReference type="EMBL" id="CAKXZT010000175">
    <property type="protein sequence ID" value="CAH2409155.1"/>
    <property type="molecule type" value="Genomic_DNA"/>
</dbReference>
<organism evidence="2 3">
    <name type="scientific">Mesorhizobium escarrei</name>
    <dbReference type="NCBI Taxonomy" id="666018"/>
    <lineage>
        <taxon>Bacteria</taxon>
        <taxon>Pseudomonadati</taxon>
        <taxon>Pseudomonadota</taxon>
        <taxon>Alphaproteobacteria</taxon>
        <taxon>Hyphomicrobiales</taxon>
        <taxon>Phyllobacteriaceae</taxon>
        <taxon>Mesorhizobium</taxon>
    </lineage>
</organism>
<dbReference type="RefSeq" id="WP_027038738.1">
    <property type="nucleotide sequence ID" value="NZ_CAKXZT010000175.1"/>
</dbReference>
<evidence type="ECO:0000313" key="3">
    <source>
        <dbReference type="Proteomes" id="UP001153050"/>
    </source>
</evidence>
<evidence type="ECO:0000313" key="2">
    <source>
        <dbReference type="EMBL" id="CAH2409155.1"/>
    </source>
</evidence>
<dbReference type="SUPFAM" id="SSF46689">
    <property type="entry name" value="Homeodomain-like"/>
    <property type="match status" value="1"/>
</dbReference>
<evidence type="ECO:0000259" key="1">
    <source>
        <dbReference type="Pfam" id="PF13518"/>
    </source>
</evidence>
<protein>
    <submittedName>
        <fullName evidence="2">Mobile element protein</fullName>
    </submittedName>
</protein>
<dbReference type="Proteomes" id="UP001153050">
    <property type="component" value="Unassembled WGS sequence"/>
</dbReference>
<name>A0ABM9EJQ8_9HYPH</name>
<comment type="caution">
    <text evidence="2">The sequence shown here is derived from an EMBL/GenBank/DDBJ whole genome shotgun (WGS) entry which is preliminary data.</text>
</comment>
<sequence length="149" mass="16906">MPNQTKRDRLRQLGALNTRPEAVRAPWFRESSFFDPLDLVQVKYEMLRHVHEDGVNKADAAALFGLSRPTYYQAEAAFEREGIAGLLPRTRGPKSAHKLTDEVMQLIEQNQHTGAPLQARSLAQLLHSTLGISVHPRSIERAMARKKKR</sequence>
<proteinExistence type="predicted"/>
<keyword evidence="3" id="KW-1185">Reference proteome</keyword>